<dbReference type="PANTHER" id="PTHR13490">
    <property type="entry name" value="MITOCHONDRIAL 28S RIBOSOMAL PROTEIN S28"/>
    <property type="match status" value="1"/>
</dbReference>
<dbReference type="Pfam" id="PF10213">
    <property type="entry name" value="MRP-S28"/>
    <property type="match status" value="1"/>
</dbReference>
<dbReference type="GO" id="GO:0032543">
    <property type="term" value="P:mitochondrial translation"/>
    <property type="evidence" value="ECO:0007669"/>
    <property type="project" value="InterPro"/>
</dbReference>
<comment type="caution">
    <text evidence="3">The sequence shown here is derived from an EMBL/GenBank/DDBJ whole genome shotgun (WGS) entry which is preliminary data.</text>
</comment>
<dbReference type="GO" id="GO:0003735">
    <property type="term" value="F:structural constituent of ribosome"/>
    <property type="evidence" value="ECO:0007669"/>
    <property type="project" value="InterPro"/>
</dbReference>
<name>A0A9Q5NF53_SANBA</name>
<evidence type="ECO:0000256" key="1">
    <source>
        <dbReference type="SAM" id="MobiDB-lite"/>
    </source>
</evidence>
<dbReference type="OrthoDB" id="283424at2759"/>
<dbReference type="Proteomes" id="UP000757232">
    <property type="component" value="Unassembled WGS sequence"/>
</dbReference>
<dbReference type="InterPro" id="IPR019349">
    <property type="entry name" value="Ribosomal_mS35_mit"/>
</dbReference>
<dbReference type="GO" id="GO:0005763">
    <property type="term" value="C:mitochondrial small ribosomal subunit"/>
    <property type="evidence" value="ECO:0007669"/>
    <property type="project" value="TreeGrafter"/>
</dbReference>
<dbReference type="AlphaFoldDB" id="A0A9Q5NF53"/>
<protein>
    <recommendedName>
        <fullName evidence="2">Small ribosomal subunit protein mS35 mitochondrial conserved domain-containing protein</fullName>
    </recommendedName>
</protein>
<dbReference type="InterPro" id="IPR039848">
    <property type="entry name" value="Ribosomal_mS35_mt"/>
</dbReference>
<dbReference type="PANTHER" id="PTHR13490:SF0">
    <property type="entry name" value="SMALL RIBOSOMAL SUBUNIT PROTEIN MS35"/>
    <property type="match status" value="1"/>
</dbReference>
<keyword evidence="4" id="KW-1185">Reference proteome</keyword>
<reference evidence="3" key="1">
    <citation type="submission" date="2016-06" db="EMBL/GenBank/DDBJ databases">
        <title>Draft Genome sequence of the fungus Inonotus baumii.</title>
        <authorList>
            <person name="Zhu H."/>
            <person name="Lin W."/>
        </authorList>
    </citation>
    <scope>NUCLEOTIDE SEQUENCE</scope>
    <source>
        <strain evidence="3">821</strain>
    </source>
</reference>
<feature type="domain" description="Small ribosomal subunit protein mS35 mitochondrial conserved" evidence="2">
    <location>
        <begin position="102"/>
        <end position="248"/>
    </location>
</feature>
<accession>A0A9Q5NF53</accession>
<proteinExistence type="predicted"/>
<evidence type="ECO:0000259" key="2">
    <source>
        <dbReference type="Pfam" id="PF10213"/>
    </source>
</evidence>
<feature type="region of interest" description="Disordered" evidence="1">
    <location>
        <begin position="230"/>
        <end position="255"/>
    </location>
</feature>
<gene>
    <name evidence="3" type="ORF">A7U60_g829</name>
</gene>
<evidence type="ECO:0000313" key="3">
    <source>
        <dbReference type="EMBL" id="OCB91894.1"/>
    </source>
</evidence>
<sequence length="255" mass="28655">MQALANIARSRLSTRAFHASVSAPYPRPRRVVGRPPPPILAQTGVFLDEDEDIEEDIPYEEKHDYGSSSLGHLLLRQQRHMLNYMRLIEHDMPNLVQFRERFAPPQSDRPLVVRSIDYGGEEHPATAKRSVVVAVSRLPLKDEKARHVFKLLAGPRWSPSAPPDAGIGPNEGHESDGYVKISCEDFPQPGMNLKWISDALDKLIEKANAKSRKYAQIPLDTRHLEARRVKAGGNRGIRPSLRDFPSDWLPLPAAS</sequence>
<evidence type="ECO:0000313" key="4">
    <source>
        <dbReference type="Proteomes" id="UP000757232"/>
    </source>
</evidence>
<dbReference type="EMBL" id="LNZH02000052">
    <property type="protein sequence ID" value="OCB91894.1"/>
    <property type="molecule type" value="Genomic_DNA"/>
</dbReference>
<organism evidence="3 4">
    <name type="scientific">Sanghuangporus baumii</name>
    <name type="common">Phellinus baumii</name>
    <dbReference type="NCBI Taxonomy" id="108892"/>
    <lineage>
        <taxon>Eukaryota</taxon>
        <taxon>Fungi</taxon>
        <taxon>Dikarya</taxon>
        <taxon>Basidiomycota</taxon>
        <taxon>Agaricomycotina</taxon>
        <taxon>Agaricomycetes</taxon>
        <taxon>Hymenochaetales</taxon>
        <taxon>Hymenochaetaceae</taxon>
        <taxon>Sanghuangporus</taxon>
    </lineage>
</organism>